<dbReference type="PANTHER" id="PTHR46529:SF1">
    <property type="entry name" value="TRNA WYBUTOSINE-SYNTHESIZING PROTEIN 4"/>
    <property type="match status" value="1"/>
</dbReference>
<comment type="similarity">
    <text evidence="2">Belongs to the methyltransferase superfamily. LCMT family.</text>
</comment>
<keyword evidence="4" id="KW-0732">Signal</keyword>
<comment type="pathway">
    <text evidence="1">tRNA modification; wybutosine-tRNA(Phe) biosynthesis.</text>
</comment>
<dbReference type="SUPFAM" id="SSF53335">
    <property type="entry name" value="S-adenosyl-L-methionine-dependent methyltransferases"/>
    <property type="match status" value="1"/>
</dbReference>
<comment type="caution">
    <text evidence="5">The sequence shown here is derived from an EMBL/GenBank/DDBJ whole genome shotgun (WGS) entry which is preliminary data.</text>
</comment>
<dbReference type="EMBL" id="CAWYQH010000013">
    <property type="protein sequence ID" value="CAK8674606.1"/>
    <property type="molecule type" value="Genomic_DNA"/>
</dbReference>
<evidence type="ECO:0000256" key="4">
    <source>
        <dbReference type="SAM" id="SignalP"/>
    </source>
</evidence>
<dbReference type="PANTHER" id="PTHR46529">
    <property type="entry name" value="TRNA WYBUTOSINE-SYNTHESIZING PROTEIN 4"/>
    <property type="match status" value="1"/>
</dbReference>
<reference evidence="5 6" key="1">
    <citation type="submission" date="2024-02" db="EMBL/GenBank/DDBJ databases">
        <authorList>
            <person name="Daric V."/>
            <person name="Darras S."/>
        </authorList>
    </citation>
    <scope>NUCLEOTIDE SEQUENCE [LARGE SCALE GENOMIC DNA]</scope>
</reference>
<dbReference type="Proteomes" id="UP001642483">
    <property type="component" value="Unassembled WGS sequence"/>
</dbReference>
<name>A0ABP0F4H3_CLALP</name>
<evidence type="ECO:0000313" key="5">
    <source>
        <dbReference type="EMBL" id="CAK8674606.1"/>
    </source>
</evidence>
<dbReference type="InterPro" id="IPR015915">
    <property type="entry name" value="Kelch-typ_b-propeller"/>
</dbReference>
<dbReference type="Gene3D" id="3.40.50.150">
    <property type="entry name" value="Vaccinia Virus protein VP39"/>
    <property type="match status" value="1"/>
</dbReference>
<evidence type="ECO:0000256" key="3">
    <source>
        <dbReference type="ARBA" id="ARBA00022691"/>
    </source>
</evidence>
<keyword evidence="6" id="KW-1185">Reference proteome</keyword>
<sequence length="588" mass="66235">MLRVFSLFGLVSGKTISFIVFSSQDYLALGYDLRDVGVNLSKLLSSCDVDFDCPTLFVSEVVLTYLTGSQSSRILSWVNHSFKNAFMFIYEQMLPDDGFGHVMCRHFETLGSPLSSINDFPTLCDHEARHSRLGFQTCTSTDMHTFYMNLPPKERERIEQLELFDEYEGWHQKCLHYFALCSTNSTSALLKDFCSKIFANDLRKQNTCEKPLEIKPTLTHTWNNSAEEKEKQNLQLFGHSYAIVKDNTLLKQKALIVGGFGIPAATFNLGRNQSHQRLDVIILDVKTGQSVECLPLKSRLTPLLFSSLSRYSGYNGGECYVMFGGRTSPKCPSNDVQVITLSVEKDEMTQPHYDCQLISTTGESPFPRWRHSATLISDGRLIVFGGRSKDTVFNDCWMLNLPKKSWESVKPVSGKFVVSRHSHSTAQWKSNVLVTSGGLDGDHAPLHDVLMMEFDQNSGCNVKRLNIVPPLEARYSHTSHIIDDDILLLVGGVKFPKVASQQIMTSHMLDNVAVVNLKTFTWVKTVVFPGTYCNRPIRIHCHVSEAHYCRDTGNCRLTIIGGGSNCFSFGTHFNKTPIVCEFPILYKT</sequence>
<dbReference type="Pfam" id="PF24681">
    <property type="entry name" value="Kelch_KLHDC2_KLHL20_DRC7"/>
    <property type="match status" value="1"/>
</dbReference>
<feature type="chain" id="PRO_5045548503" evidence="4">
    <location>
        <begin position="18"/>
        <end position="588"/>
    </location>
</feature>
<protein>
    <submittedName>
        <fullName evidence="5">Uncharacterized protein</fullName>
    </submittedName>
</protein>
<evidence type="ECO:0000256" key="1">
    <source>
        <dbReference type="ARBA" id="ARBA00004797"/>
    </source>
</evidence>
<organism evidence="5 6">
    <name type="scientific">Clavelina lepadiformis</name>
    <name type="common">Light-bulb sea squirt</name>
    <name type="synonym">Ascidia lepadiformis</name>
    <dbReference type="NCBI Taxonomy" id="159417"/>
    <lineage>
        <taxon>Eukaryota</taxon>
        <taxon>Metazoa</taxon>
        <taxon>Chordata</taxon>
        <taxon>Tunicata</taxon>
        <taxon>Ascidiacea</taxon>
        <taxon>Aplousobranchia</taxon>
        <taxon>Clavelinidae</taxon>
        <taxon>Clavelina</taxon>
    </lineage>
</organism>
<dbReference type="InterPro" id="IPR029063">
    <property type="entry name" value="SAM-dependent_MTases_sf"/>
</dbReference>
<evidence type="ECO:0000313" key="6">
    <source>
        <dbReference type="Proteomes" id="UP001642483"/>
    </source>
</evidence>
<gene>
    <name evidence="5" type="ORF">CVLEPA_LOCUS4291</name>
</gene>
<accession>A0ABP0F4H3</accession>
<proteinExistence type="inferred from homology"/>
<keyword evidence="3" id="KW-0949">S-adenosyl-L-methionine</keyword>
<dbReference type="SUPFAM" id="SSF50965">
    <property type="entry name" value="Galactose oxidase, central domain"/>
    <property type="match status" value="1"/>
</dbReference>
<dbReference type="Gene3D" id="2.120.10.80">
    <property type="entry name" value="Kelch-type beta propeller"/>
    <property type="match status" value="1"/>
</dbReference>
<feature type="signal peptide" evidence="4">
    <location>
        <begin position="1"/>
        <end position="17"/>
    </location>
</feature>
<dbReference type="InterPro" id="IPR011043">
    <property type="entry name" value="Gal_Oxase/kelch_b-propeller"/>
</dbReference>
<evidence type="ECO:0000256" key="2">
    <source>
        <dbReference type="ARBA" id="ARBA00010703"/>
    </source>
</evidence>